<reference evidence="2" key="2">
    <citation type="submission" date="2020-05" db="UniProtKB">
        <authorList>
            <consortium name="EnsemblMetazoa"/>
        </authorList>
    </citation>
    <scope>IDENTIFICATION</scope>
    <source>
        <strain evidence="2">wikel</strain>
    </source>
</reference>
<dbReference type="AlphaFoldDB" id="B7PCX9"/>
<protein>
    <submittedName>
        <fullName evidence="1 2">Uncharacterized protein</fullName>
    </submittedName>
</protein>
<evidence type="ECO:0000313" key="1">
    <source>
        <dbReference type="EMBL" id="EEC04451.1"/>
    </source>
</evidence>
<dbReference type="Proteomes" id="UP000001555">
    <property type="component" value="Unassembled WGS sequence"/>
</dbReference>
<dbReference type="EMBL" id="DS686886">
    <property type="protein sequence ID" value="EEC04451.1"/>
    <property type="molecule type" value="Genomic_DNA"/>
</dbReference>
<dbReference type="EMBL" id="ABJB010765747">
    <property type="status" value="NOT_ANNOTATED_CDS"/>
    <property type="molecule type" value="Genomic_DNA"/>
</dbReference>
<reference evidence="1 3" key="1">
    <citation type="submission" date="2008-03" db="EMBL/GenBank/DDBJ databases">
        <title>Annotation of Ixodes scapularis.</title>
        <authorList>
            <consortium name="Ixodes scapularis Genome Project Consortium"/>
            <person name="Caler E."/>
            <person name="Hannick L.I."/>
            <person name="Bidwell S."/>
            <person name="Joardar V."/>
            <person name="Thiagarajan M."/>
            <person name="Amedeo P."/>
            <person name="Galinsky K.J."/>
            <person name="Schobel S."/>
            <person name="Inman J."/>
            <person name="Hostetler J."/>
            <person name="Miller J."/>
            <person name="Hammond M."/>
            <person name="Megy K."/>
            <person name="Lawson D."/>
            <person name="Kodira C."/>
            <person name="Sutton G."/>
            <person name="Meyer J."/>
            <person name="Hill C.A."/>
            <person name="Birren B."/>
            <person name="Nene V."/>
            <person name="Collins F."/>
            <person name="Alarcon-Chaidez F."/>
            <person name="Wikel S."/>
            <person name="Strausberg R."/>
        </authorList>
    </citation>
    <scope>NUCLEOTIDE SEQUENCE [LARGE SCALE GENOMIC DNA]</scope>
    <source>
        <strain evidence="3">Wikel</strain>
        <strain evidence="1">Wikel colony</strain>
    </source>
</reference>
<evidence type="ECO:0000313" key="2">
    <source>
        <dbReference type="EnsemblMetazoa" id="ISCW002292-PA"/>
    </source>
</evidence>
<proteinExistence type="predicted"/>
<dbReference type="HOGENOM" id="CLU_3034671_0_0_1"/>
<dbReference type="VEuPathDB" id="VectorBase:ISCW002292"/>
<sequence>MHKIVHIGTDNRIVNHRVPELPVGTFTKTHPPISFWAPFQTPASIVSVLELLLAV</sequence>
<dbReference type="EnsemblMetazoa" id="ISCW002292-RA">
    <property type="protein sequence ID" value="ISCW002292-PA"/>
    <property type="gene ID" value="ISCW002292"/>
</dbReference>
<accession>B7PCX9</accession>
<dbReference type="PaxDb" id="6945-B7PCX9"/>
<keyword evidence="3" id="KW-1185">Reference proteome</keyword>
<organism>
    <name type="scientific">Ixodes scapularis</name>
    <name type="common">Black-legged tick</name>
    <name type="synonym">Deer tick</name>
    <dbReference type="NCBI Taxonomy" id="6945"/>
    <lineage>
        <taxon>Eukaryota</taxon>
        <taxon>Metazoa</taxon>
        <taxon>Ecdysozoa</taxon>
        <taxon>Arthropoda</taxon>
        <taxon>Chelicerata</taxon>
        <taxon>Arachnida</taxon>
        <taxon>Acari</taxon>
        <taxon>Parasitiformes</taxon>
        <taxon>Ixodida</taxon>
        <taxon>Ixodoidea</taxon>
        <taxon>Ixodidae</taxon>
        <taxon>Ixodinae</taxon>
        <taxon>Ixodes</taxon>
    </lineage>
</organism>
<evidence type="ECO:0000313" key="3">
    <source>
        <dbReference type="Proteomes" id="UP000001555"/>
    </source>
</evidence>
<dbReference type="InParanoid" id="B7PCX9"/>
<name>B7PCX9_IXOSC</name>
<gene>
    <name evidence="1" type="ORF">IscW_ISCW002292</name>
</gene>
<dbReference type="VEuPathDB" id="VectorBase:ISCI002292"/>